<accession>A0A9J6BWV6</accession>
<dbReference type="CDD" id="cd07937">
    <property type="entry name" value="DRE_TIM_PC_TC_5S"/>
    <property type="match status" value="1"/>
</dbReference>
<dbReference type="GO" id="GO:0006094">
    <property type="term" value="P:gluconeogenesis"/>
    <property type="evidence" value="ECO:0007669"/>
    <property type="project" value="UniProtKB-KW"/>
</dbReference>
<dbReference type="Pfam" id="PF00682">
    <property type="entry name" value="HMGL-like"/>
    <property type="match status" value="1"/>
</dbReference>
<proteinExistence type="predicted"/>
<feature type="domain" description="Pyruvate carboxyltransferase" evidence="16">
    <location>
        <begin position="837"/>
        <end position="1106"/>
    </location>
</feature>
<feature type="domain" description="Biotin carboxylation" evidence="15">
    <location>
        <begin position="292"/>
        <end position="742"/>
    </location>
</feature>
<dbReference type="InterPro" id="IPR000891">
    <property type="entry name" value="PYR_CT"/>
</dbReference>
<keyword evidence="4" id="KW-0312">Gluconeogenesis</keyword>
<dbReference type="NCBIfam" id="TIGR01235">
    <property type="entry name" value="pyruv_carbox"/>
    <property type="match status" value="1"/>
</dbReference>
<keyword evidence="8 11" id="KW-0067">ATP-binding</keyword>
<dbReference type="OrthoDB" id="196847at2759"/>
<dbReference type="EMBL" id="JADBJN010000003">
    <property type="protein sequence ID" value="KAG5674019.1"/>
    <property type="molecule type" value="Genomic_DNA"/>
</dbReference>
<dbReference type="FunFam" id="3.40.50.20:FF:000010">
    <property type="entry name" value="Propionyl-CoA carboxylase subunit alpha"/>
    <property type="match status" value="1"/>
</dbReference>
<dbReference type="InterPro" id="IPR011761">
    <property type="entry name" value="ATP-grasp"/>
</dbReference>
<dbReference type="PROSITE" id="PS00188">
    <property type="entry name" value="BIOTIN"/>
    <property type="match status" value="1"/>
</dbReference>
<dbReference type="InterPro" id="IPR005481">
    <property type="entry name" value="BC-like_N"/>
</dbReference>
<dbReference type="SMART" id="SM00718">
    <property type="entry name" value="DM4_12"/>
    <property type="match status" value="1"/>
</dbReference>
<keyword evidence="6" id="KW-0479">Metal-binding</keyword>
<comment type="pathway">
    <text evidence="2">Carbohydrate biosynthesis; gluconeogenesis.</text>
</comment>
<dbReference type="Pfam" id="PF00289">
    <property type="entry name" value="Biotin_carb_N"/>
    <property type="match status" value="1"/>
</dbReference>
<dbReference type="Pfam" id="PF07841">
    <property type="entry name" value="DM4_12"/>
    <property type="match status" value="1"/>
</dbReference>
<dbReference type="FunFam" id="2.40.50.100:FF:000003">
    <property type="entry name" value="Acetyl-CoA carboxylase biotin carboxyl carrier protein"/>
    <property type="match status" value="1"/>
</dbReference>
<dbReference type="InterPro" id="IPR000089">
    <property type="entry name" value="Biotin_lipoyl"/>
</dbReference>
<feature type="chain" id="PRO_5039909947" description="pyruvate carboxylase" evidence="12">
    <location>
        <begin position="17"/>
        <end position="1452"/>
    </location>
</feature>
<evidence type="ECO:0000256" key="2">
    <source>
        <dbReference type="ARBA" id="ARBA00004742"/>
    </source>
</evidence>
<dbReference type="Pfam" id="PF02785">
    <property type="entry name" value="Biotin_carb_C"/>
    <property type="match status" value="1"/>
</dbReference>
<dbReference type="NCBIfam" id="NF009554">
    <property type="entry name" value="PRK12999.1"/>
    <property type="match status" value="1"/>
</dbReference>
<dbReference type="SUPFAM" id="SSF52440">
    <property type="entry name" value="PreATP-grasp domain"/>
    <property type="match status" value="1"/>
</dbReference>
<dbReference type="PROSITE" id="PS50991">
    <property type="entry name" value="PYR_CT"/>
    <property type="match status" value="1"/>
</dbReference>
<dbReference type="FunFam" id="3.20.20.70:FF:000033">
    <property type="entry name" value="Pyruvate carboxylase"/>
    <property type="match status" value="1"/>
</dbReference>
<dbReference type="EC" id="6.4.1.1" evidence="3"/>
<gene>
    <name evidence="17" type="ORF">PVAND_004012</name>
</gene>
<dbReference type="PROSITE" id="PS50975">
    <property type="entry name" value="ATP_GRASP"/>
    <property type="match status" value="1"/>
</dbReference>
<dbReference type="GO" id="GO:0005737">
    <property type="term" value="C:cytoplasm"/>
    <property type="evidence" value="ECO:0007669"/>
    <property type="project" value="TreeGrafter"/>
</dbReference>
<dbReference type="SUPFAM" id="SSF56059">
    <property type="entry name" value="Glutathione synthetase ATP-binding domain-like"/>
    <property type="match status" value="1"/>
</dbReference>
<keyword evidence="18" id="KW-1185">Reference proteome</keyword>
<evidence type="ECO:0000256" key="7">
    <source>
        <dbReference type="ARBA" id="ARBA00022741"/>
    </source>
</evidence>
<evidence type="ECO:0000259" key="15">
    <source>
        <dbReference type="PROSITE" id="PS50979"/>
    </source>
</evidence>
<feature type="domain" description="Lipoyl-binding" evidence="13">
    <location>
        <begin position="1383"/>
        <end position="1452"/>
    </location>
</feature>
<keyword evidence="10" id="KW-0511">Multifunctional enzyme</keyword>
<dbReference type="GO" id="GO:0005524">
    <property type="term" value="F:ATP binding"/>
    <property type="evidence" value="ECO:0007669"/>
    <property type="project" value="UniProtKB-UniRule"/>
</dbReference>
<evidence type="ECO:0000256" key="4">
    <source>
        <dbReference type="ARBA" id="ARBA00022432"/>
    </source>
</evidence>
<comment type="cofactor">
    <cofactor evidence="1">
        <name>biotin</name>
        <dbReference type="ChEBI" id="CHEBI:57586"/>
    </cofactor>
</comment>
<feature type="domain" description="ATP-grasp" evidence="14">
    <location>
        <begin position="414"/>
        <end position="609"/>
    </location>
</feature>
<feature type="signal peptide" evidence="12">
    <location>
        <begin position="1"/>
        <end position="16"/>
    </location>
</feature>
<dbReference type="InterPro" id="IPR001882">
    <property type="entry name" value="Biotin_BS"/>
</dbReference>
<dbReference type="InterPro" id="IPR005479">
    <property type="entry name" value="CPAse_ATP-bd"/>
</dbReference>
<dbReference type="PROSITE" id="PS50968">
    <property type="entry name" value="BIOTINYL_LIPOYL"/>
    <property type="match status" value="1"/>
</dbReference>
<keyword evidence="9" id="KW-0092">Biotin</keyword>
<dbReference type="Gene3D" id="3.30.470.20">
    <property type="entry name" value="ATP-grasp fold, B domain"/>
    <property type="match status" value="1"/>
</dbReference>
<evidence type="ECO:0000259" key="14">
    <source>
        <dbReference type="PROSITE" id="PS50975"/>
    </source>
</evidence>
<dbReference type="PANTHER" id="PTHR43778:SF2">
    <property type="entry name" value="PYRUVATE CARBOXYLASE, MITOCHONDRIAL"/>
    <property type="match status" value="1"/>
</dbReference>
<dbReference type="Gene3D" id="3.10.600.10">
    <property type="entry name" value="pyruvate carboxylase f1077a mutant domain"/>
    <property type="match status" value="2"/>
</dbReference>
<evidence type="ECO:0000256" key="1">
    <source>
        <dbReference type="ARBA" id="ARBA00001953"/>
    </source>
</evidence>
<evidence type="ECO:0000259" key="16">
    <source>
        <dbReference type="PROSITE" id="PS50991"/>
    </source>
</evidence>
<dbReference type="NCBIfam" id="NF006761">
    <property type="entry name" value="PRK09282.1"/>
    <property type="match status" value="1"/>
</dbReference>
<dbReference type="InterPro" id="IPR011053">
    <property type="entry name" value="Single_hybrid_motif"/>
</dbReference>
<dbReference type="InterPro" id="IPR011764">
    <property type="entry name" value="Biotin_carboxylation_dom"/>
</dbReference>
<protein>
    <recommendedName>
        <fullName evidence="3">pyruvate carboxylase</fullName>
        <ecNumber evidence="3">6.4.1.1</ecNumber>
    </recommendedName>
</protein>
<dbReference type="InterPro" id="IPR005930">
    <property type="entry name" value="Pyruv_COase"/>
</dbReference>
<dbReference type="FunFam" id="3.10.600.10:FF:000001">
    <property type="entry name" value="Pyruvate carboxylase"/>
    <property type="match status" value="1"/>
</dbReference>
<comment type="caution">
    <text evidence="17">The sequence shown here is derived from an EMBL/GenBank/DDBJ whole genome shotgun (WGS) entry which is preliminary data.</text>
</comment>
<dbReference type="Pfam" id="PF02436">
    <property type="entry name" value="PYC_OADA"/>
    <property type="match status" value="1"/>
</dbReference>
<dbReference type="NCBIfam" id="NF006367">
    <property type="entry name" value="PRK08591.1"/>
    <property type="match status" value="1"/>
</dbReference>
<sequence length="1452" mass="162405">MLLQICFFILIAVVHEINPFLVVPATSPTRHQFIVGLGVPLNLENEAITYGWTIKAQYFLPESTADDLKFVYFPGIFNNDSCYTCPNSKVKFAVNTVNQYVENQQHVFPNGRRRKRDILVDNDTGKFYEMYEQEAQEVGNENLKSDDDIFDDTFEKDARMNPKLSDYPKPNEEELDDLSGTRWLLYDTLGKMLEAKGFEGRHCILRAICESAETNFGYHSGLFGQLFHILFTPSSTEDKIVNKDHYDYIKAETMGKDGEHCDKIFYQCKRSIMEIFTQQLKNKYSTHVEYKPIRSVLVANRGEIAIRVFRACNEMGIRSVAIYSEQDKMHMHRQKADESYLVGKGLPPVEAYLNIPEIIRVCKENDVDAIHPGYGFLSERADFAQAVTDAGIRFIGPSPKVVQQMGDKVAARQAAIEAKVPIVPGTDGPVHTKEEAVEFCRKHGLPVIFKAAYGGGGRGMRVVRKMEDVEELFTRASSEAKAAFGNGAMFIEKFIERPRHIEVQLLGDKAGNVVHLYERDCSVQRRHQKVVEIAPAPRLSTEVRDRMTEYAVRLAKHVGYENAGTVEFLCDENGNFYFIEVNARLQVEHTVTEEVTHIDLVQSQIRVAEGMTLPEMGLTQENITTQGYAIQCRVTTEDPANDFQPSVGRLEVFRSGEGMGIRLDSASAYAGAIISPYYDSLLVKIISHAADLQSSAAKMTRALREFRIRGVKTNIPFLMNVLENQKFLNGVLDTYFIDEHPQLFKFQRSQNRAQKLLNYLGHVLVNGPKTPLATGLKPADNVHPHVPETPLDLSPEALEQEKKIGRKVNAPPPGLRDIFKSEGPEAFAKAVRAKKNLLLMDTTFRDAHQSLLATRVRTHDLLKISPFVAHKFNNLYSLENWGGATFDVALRFLHECPWERLEEMRNRIPNIPFQMLLRGANGVGYTNYPDNVIYKFCELAVQCGMDIFRVFDSLNYLPNLILGMEAAAKAGGIVEATISYTGDVSDASKTKYNLKYYTDLSDELVKAGTHVLAIKDMAGLLKPQAAGMLIDAIRQRHPDVPIHIHTHDTSGAGVASMLECAKAGADVVDVAVDSMSGMTSQPSMGAVVASLQGTPLDTGYQLNDISEYSAYWEATRTLYAPFECTTTMKSGNADVYLNEIPGGQYTNLQFQAFSLGLGDFFEDVKKAYREANLLLGDIIKVTPSSKVVGDLAQFMVQNKLTAQQVLDRAEELSFPKSVIEFLQGAIGIPYGGFPEPFRSKVLKDMPRVEGRPGESLPPLDFDKLKKDILESHPHATDRDVMSAALYPQVTNDFLTFREEYGPVDKLDTRIFLVGPKVGEEFEVTLERGKTLHIKTLAMAEDLTPNGEKEIFFELNGQLRSVFIRDSEASKELHIHPKAVKGNKNEVGAPMPGNVIDIRVKVGDHVEKGQPLVVLSAMKMEMVVQSPRAGTVKTLSIQPGMKLEGEDLILTFE</sequence>
<dbReference type="Proteomes" id="UP001107558">
    <property type="component" value="Chromosome 3"/>
</dbReference>
<dbReference type="PROSITE" id="PS00867">
    <property type="entry name" value="CPSASE_2"/>
    <property type="match status" value="1"/>
</dbReference>
<evidence type="ECO:0000313" key="17">
    <source>
        <dbReference type="EMBL" id="KAG5674019.1"/>
    </source>
</evidence>
<evidence type="ECO:0000313" key="18">
    <source>
        <dbReference type="Proteomes" id="UP001107558"/>
    </source>
</evidence>
<evidence type="ECO:0000256" key="11">
    <source>
        <dbReference type="PROSITE-ProRule" id="PRU00409"/>
    </source>
</evidence>
<dbReference type="Gene3D" id="3.20.20.70">
    <property type="entry name" value="Aldolase class I"/>
    <property type="match status" value="1"/>
</dbReference>
<dbReference type="GO" id="GO:0009374">
    <property type="term" value="F:biotin binding"/>
    <property type="evidence" value="ECO:0007669"/>
    <property type="project" value="UniProtKB-ARBA"/>
</dbReference>
<keyword evidence="7 11" id="KW-0547">Nucleotide-binding</keyword>
<keyword evidence="12" id="KW-0732">Signal</keyword>
<dbReference type="SUPFAM" id="SSF51246">
    <property type="entry name" value="Rudiment single hybrid motif"/>
    <property type="match status" value="1"/>
</dbReference>
<dbReference type="SMART" id="SM00878">
    <property type="entry name" value="Biotin_carb_C"/>
    <property type="match status" value="1"/>
</dbReference>
<dbReference type="InterPro" id="IPR013785">
    <property type="entry name" value="Aldolase_TIM"/>
</dbReference>
<dbReference type="PANTHER" id="PTHR43778">
    <property type="entry name" value="PYRUVATE CARBOXYLASE"/>
    <property type="match status" value="1"/>
</dbReference>
<dbReference type="Pfam" id="PF00364">
    <property type="entry name" value="Biotin_lipoyl"/>
    <property type="match status" value="1"/>
</dbReference>
<dbReference type="SUPFAM" id="SSF51230">
    <property type="entry name" value="Single hybrid motif"/>
    <property type="match status" value="1"/>
</dbReference>
<keyword evidence="5" id="KW-0436">Ligase</keyword>
<dbReference type="Gene3D" id="2.40.50.100">
    <property type="match status" value="1"/>
</dbReference>
<dbReference type="InterPro" id="IPR016185">
    <property type="entry name" value="PreATP-grasp_dom_sf"/>
</dbReference>
<dbReference type="SUPFAM" id="SSF51569">
    <property type="entry name" value="Aldolase"/>
    <property type="match status" value="1"/>
</dbReference>
<evidence type="ECO:0000256" key="10">
    <source>
        <dbReference type="ARBA" id="ARBA00023268"/>
    </source>
</evidence>
<dbReference type="InterPro" id="IPR005482">
    <property type="entry name" value="Biotin_COase_C"/>
</dbReference>
<dbReference type="InterPro" id="IPR006631">
    <property type="entry name" value="DM4_12"/>
</dbReference>
<evidence type="ECO:0000256" key="5">
    <source>
        <dbReference type="ARBA" id="ARBA00022598"/>
    </source>
</evidence>
<evidence type="ECO:0000256" key="3">
    <source>
        <dbReference type="ARBA" id="ARBA00013057"/>
    </source>
</evidence>
<dbReference type="FunFam" id="3.30.470.20:FF:000012">
    <property type="entry name" value="Pyruvate carboxylase"/>
    <property type="match status" value="1"/>
</dbReference>
<name>A0A9J6BWV6_POLVA</name>
<dbReference type="SUPFAM" id="SSF89000">
    <property type="entry name" value="post-HMGL domain-like"/>
    <property type="match status" value="1"/>
</dbReference>
<organism evidence="17 18">
    <name type="scientific">Polypedilum vanderplanki</name>
    <name type="common">Sleeping chironomid midge</name>
    <dbReference type="NCBI Taxonomy" id="319348"/>
    <lineage>
        <taxon>Eukaryota</taxon>
        <taxon>Metazoa</taxon>
        <taxon>Ecdysozoa</taxon>
        <taxon>Arthropoda</taxon>
        <taxon>Hexapoda</taxon>
        <taxon>Insecta</taxon>
        <taxon>Pterygota</taxon>
        <taxon>Neoptera</taxon>
        <taxon>Endopterygota</taxon>
        <taxon>Diptera</taxon>
        <taxon>Nematocera</taxon>
        <taxon>Chironomoidea</taxon>
        <taxon>Chironomidae</taxon>
        <taxon>Chironominae</taxon>
        <taxon>Polypedilum</taxon>
        <taxon>Polypedilum</taxon>
    </lineage>
</organism>
<evidence type="ECO:0000256" key="9">
    <source>
        <dbReference type="ARBA" id="ARBA00023267"/>
    </source>
</evidence>
<dbReference type="InterPro" id="IPR055268">
    <property type="entry name" value="PCB-like"/>
</dbReference>
<evidence type="ECO:0000256" key="8">
    <source>
        <dbReference type="ARBA" id="ARBA00022840"/>
    </source>
</evidence>
<dbReference type="InterPro" id="IPR003379">
    <property type="entry name" value="Carboxylase_cons_dom"/>
</dbReference>
<dbReference type="CDD" id="cd06850">
    <property type="entry name" value="biotinyl_domain"/>
    <property type="match status" value="1"/>
</dbReference>
<evidence type="ECO:0000259" key="13">
    <source>
        <dbReference type="PROSITE" id="PS50968"/>
    </source>
</evidence>
<dbReference type="Pfam" id="PF02786">
    <property type="entry name" value="CPSase_L_D2"/>
    <property type="match status" value="1"/>
</dbReference>
<dbReference type="PROSITE" id="PS50979">
    <property type="entry name" value="BC"/>
    <property type="match status" value="1"/>
</dbReference>
<reference evidence="17" key="1">
    <citation type="submission" date="2021-03" db="EMBL/GenBank/DDBJ databases">
        <title>Chromosome level genome of the anhydrobiotic midge Polypedilum vanderplanki.</title>
        <authorList>
            <person name="Yoshida Y."/>
            <person name="Kikawada T."/>
            <person name="Gusev O."/>
        </authorList>
    </citation>
    <scope>NUCLEOTIDE SEQUENCE</scope>
    <source>
        <strain evidence="17">NIAS01</strain>
        <tissue evidence="17">Whole body or cell culture</tissue>
    </source>
</reference>
<evidence type="ECO:0000256" key="12">
    <source>
        <dbReference type="SAM" id="SignalP"/>
    </source>
</evidence>
<dbReference type="GO" id="GO:0004736">
    <property type="term" value="F:pyruvate carboxylase activity"/>
    <property type="evidence" value="ECO:0007669"/>
    <property type="project" value="UniProtKB-EC"/>
</dbReference>
<dbReference type="InterPro" id="IPR011054">
    <property type="entry name" value="Rudment_hybrid_motif"/>
</dbReference>
<dbReference type="FunFam" id="3.30.1490.20:FF:000018">
    <property type="entry name" value="Biotin carboxylase"/>
    <property type="match status" value="1"/>
</dbReference>
<evidence type="ECO:0000256" key="6">
    <source>
        <dbReference type="ARBA" id="ARBA00022723"/>
    </source>
</evidence>
<dbReference type="GO" id="GO:0046872">
    <property type="term" value="F:metal ion binding"/>
    <property type="evidence" value="ECO:0007669"/>
    <property type="project" value="UniProtKB-KW"/>
</dbReference>